<dbReference type="InterPro" id="IPR007481">
    <property type="entry name" value="SspB"/>
</dbReference>
<dbReference type="SUPFAM" id="SSF101738">
    <property type="entry name" value="SspB-like"/>
    <property type="match status" value="1"/>
</dbReference>
<keyword evidence="2" id="KW-0645">Protease</keyword>
<dbReference type="PANTHER" id="PTHR37486">
    <property type="entry name" value="STRINGENT STARVATION PROTEIN B"/>
    <property type="match status" value="1"/>
</dbReference>
<comment type="caution">
    <text evidence="2">The sequence shown here is derived from an EMBL/GenBank/DDBJ whole genome shotgun (WGS) entry which is preliminary data.</text>
</comment>
<reference evidence="3" key="1">
    <citation type="submission" date="2017-05" db="EMBL/GenBank/DDBJ databases">
        <authorList>
            <person name="Sharma S."/>
            <person name="Sidhu C."/>
            <person name="Pinnaka A.K."/>
        </authorList>
    </citation>
    <scope>NUCLEOTIDE SEQUENCE [LARGE SCALE GENOMIC DNA]</scope>
    <source>
        <strain evidence="3">AK93</strain>
    </source>
</reference>
<dbReference type="PIRSF" id="PIRSF005276">
    <property type="entry name" value="SspB"/>
    <property type="match status" value="1"/>
</dbReference>
<name>A0A3E0X0E1_9GAMM</name>
<dbReference type="GO" id="GO:0005840">
    <property type="term" value="C:ribosome"/>
    <property type="evidence" value="ECO:0007669"/>
    <property type="project" value="TreeGrafter"/>
</dbReference>
<dbReference type="NCBIfam" id="NF008769">
    <property type="entry name" value="PRK11798.2-5"/>
    <property type="match status" value="1"/>
</dbReference>
<dbReference type="Pfam" id="PF04386">
    <property type="entry name" value="SspB"/>
    <property type="match status" value="1"/>
</dbReference>
<proteinExistence type="predicted"/>
<dbReference type="GO" id="GO:0045732">
    <property type="term" value="P:positive regulation of protein catabolic process"/>
    <property type="evidence" value="ECO:0007669"/>
    <property type="project" value="TreeGrafter"/>
</dbReference>
<protein>
    <submittedName>
        <fullName evidence="2">ClpXP protease specificity-enhancing factor</fullName>
    </submittedName>
</protein>
<dbReference type="RefSeq" id="WP_116301592.1">
    <property type="nucleotide sequence ID" value="NZ_NFZV01000005.1"/>
</dbReference>
<evidence type="ECO:0000313" key="2">
    <source>
        <dbReference type="EMBL" id="RFA37881.1"/>
    </source>
</evidence>
<keyword evidence="2" id="KW-0378">Hydrolase</keyword>
<dbReference type="Gene3D" id="2.30.30.220">
    <property type="entry name" value="SspB-like"/>
    <property type="match status" value="1"/>
</dbReference>
<dbReference type="InterPro" id="IPR036760">
    <property type="entry name" value="SspB-like_sf"/>
</dbReference>
<dbReference type="OrthoDB" id="9797358at2"/>
<evidence type="ECO:0000256" key="1">
    <source>
        <dbReference type="SAM" id="MobiDB-lite"/>
    </source>
</evidence>
<accession>A0A3E0X0E1</accession>
<dbReference type="GO" id="GO:0005829">
    <property type="term" value="C:cytosol"/>
    <property type="evidence" value="ECO:0007669"/>
    <property type="project" value="TreeGrafter"/>
</dbReference>
<evidence type="ECO:0000313" key="3">
    <source>
        <dbReference type="Proteomes" id="UP000256763"/>
    </source>
</evidence>
<keyword evidence="3" id="KW-1185">Reference proteome</keyword>
<gene>
    <name evidence="2" type="ORF">CAL65_08100</name>
</gene>
<dbReference type="AlphaFoldDB" id="A0A3E0X0E1"/>
<sequence>MTSSRPYLVRALYEWIVDNGLTPYILVDSNYEGLVAPLEYADNGKLVLNIAPRAVRGLNVANDGVSFNARFGGTPRDVYVPILAVMAIYARENGQGMLFSERDDGGEPPPDPQGKGSSKPTLRIVK</sequence>
<dbReference type="GO" id="GO:0006508">
    <property type="term" value="P:proteolysis"/>
    <property type="evidence" value="ECO:0007669"/>
    <property type="project" value="UniProtKB-KW"/>
</dbReference>
<feature type="region of interest" description="Disordered" evidence="1">
    <location>
        <begin position="98"/>
        <end position="126"/>
    </location>
</feature>
<dbReference type="GO" id="GO:0008233">
    <property type="term" value="F:peptidase activity"/>
    <property type="evidence" value="ECO:0007669"/>
    <property type="project" value="UniProtKB-KW"/>
</dbReference>
<dbReference type="Proteomes" id="UP000256763">
    <property type="component" value="Unassembled WGS sequence"/>
</dbReference>
<dbReference type="EMBL" id="NFZW01000006">
    <property type="protein sequence ID" value="RFA37881.1"/>
    <property type="molecule type" value="Genomic_DNA"/>
</dbReference>
<dbReference type="PANTHER" id="PTHR37486:SF1">
    <property type="entry name" value="STRINGENT STARVATION PROTEIN B"/>
    <property type="match status" value="1"/>
</dbReference>
<organism evidence="2 3">
    <name type="scientific">Alkalilimnicola ehrlichii</name>
    <dbReference type="NCBI Taxonomy" id="351052"/>
    <lineage>
        <taxon>Bacteria</taxon>
        <taxon>Pseudomonadati</taxon>
        <taxon>Pseudomonadota</taxon>
        <taxon>Gammaproteobacteria</taxon>
        <taxon>Chromatiales</taxon>
        <taxon>Ectothiorhodospiraceae</taxon>
        <taxon>Alkalilimnicola</taxon>
    </lineage>
</organism>